<dbReference type="EMBL" id="HE663493">
    <property type="protein sequence ID" value="CCG07652.1"/>
    <property type="molecule type" value="Genomic_DNA"/>
</dbReference>
<sequence length="131" mass="13232">MSAPGLRLVLLAALAPLLGRPLVGEGSRARPPAGQAWARAVLAPTSAEGGRGWGAEAGALSVLLYDPQASDPAAADTVCAAVAQGLGGRWLATEGLVLVTGAPARASARFEEGFCVVPLSIPYHAMFARDS</sequence>
<dbReference type="STRING" id="1150469.RSPPHO_01026"/>
<name>H6SRX3_PARPM</name>
<evidence type="ECO:0000313" key="1">
    <source>
        <dbReference type="EMBL" id="CCG07652.1"/>
    </source>
</evidence>
<organism evidence="1 2">
    <name type="scientific">Pararhodospirillum photometricum DSM 122</name>
    <dbReference type="NCBI Taxonomy" id="1150469"/>
    <lineage>
        <taxon>Bacteria</taxon>
        <taxon>Pseudomonadati</taxon>
        <taxon>Pseudomonadota</taxon>
        <taxon>Alphaproteobacteria</taxon>
        <taxon>Rhodospirillales</taxon>
        <taxon>Rhodospirillaceae</taxon>
        <taxon>Pararhodospirillum</taxon>
    </lineage>
</organism>
<dbReference type="PATRIC" id="fig|1150469.3.peg.1170"/>
<reference evidence="1 2" key="1">
    <citation type="submission" date="2012-02" db="EMBL/GenBank/DDBJ databases">
        <title>Shotgun genome sequence of Phaeospirillum photometricum DSM 122.</title>
        <authorList>
            <person name="Duquesne K."/>
            <person name="Sturgis J."/>
        </authorList>
    </citation>
    <scope>NUCLEOTIDE SEQUENCE [LARGE SCALE GENOMIC DNA]</scope>
    <source>
        <strain evidence="2">DSM122</strain>
    </source>
</reference>
<dbReference type="Gene3D" id="3.30.2000.20">
    <property type="match status" value="1"/>
</dbReference>
<dbReference type="HOGENOM" id="CLU_1925966_0_0_5"/>
<dbReference type="KEGG" id="rpm:RSPPHO_01026"/>
<dbReference type="RefSeq" id="WP_014414292.1">
    <property type="nucleotide sequence ID" value="NC_017059.1"/>
</dbReference>
<gene>
    <name evidence="1" type="ORF">RSPPHO_01026</name>
</gene>
<proteinExistence type="predicted"/>
<evidence type="ECO:0000313" key="2">
    <source>
        <dbReference type="Proteomes" id="UP000033220"/>
    </source>
</evidence>
<protein>
    <submittedName>
        <fullName evidence="1">Uncharacterized protein</fullName>
    </submittedName>
</protein>
<keyword evidence="2" id="KW-1185">Reference proteome</keyword>
<dbReference type="AlphaFoldDB" id="H6SRX3"/>
<dbReference type="Proteomes" id="UP000033220">
    <property type="component" value="Chromosome DSM 122"/>
</dbReference>
<accession>H6SRX3</accession>